<reference evidence="2 3" key="2">
    <citation type="submission" date="2018-11" db="EMBL/GenBank/DDBJ databases">
        <authorList>
            <consortium name="Pathogen Informatics"/>
        </authorList>
    </citation>
    <scope>NUCLEOTIDE SEQUENCE [LARGE SCALE GENOMIC DNA]</scope>
    <source>
        <strain evidence="2 3">Costa Rica</strain>
    </source>
</reference>
<name>A0A0R3PRP7_ANGCS</name>
<dbReference type="AlphaFoldDB" id="A0A0R3PRP7"/>
<sequence>MKILLQEQSSGFDDPQQRESSEQTTLIAFPYRRRCSAATVILYGCIFERLLPARVCRTFVDVIETAARKTSQAAAAATLP</sequence>
<feature type="region of interest" description="Disordered" evidence="1">
    <location>
        <begin position="1"/>
        <end position="21"/>
    </location>
</feature>
<evidence type="ECO:0000256" key="1">
    <source>
        <dbReference type="SAM" id="MobiDB-lite"/>
    </source>
</evidence>
<evidence type="ECO:0000313" key="4">
    <source>
        <dbReference type="WBParaSite" id="ACOC_0000820201-mRNA-1"/>
    </source>
</evidence>
<keyword evidence="3" id="KW-1185">Reference proteome</keyword>
<dbReference type="Proteomes" id="UP000267027">
    <property type="component" value="Unassembled WGS sequence"/>
</dbReference>
<organism evidence="4">
    <name type="scientific">Angiostrongylus costaricensis</name>
    <name type="common">Nematode worm</name>
    <dbReference type="NCBI Taxonomy" id="334426"/>
    <lineage>
        <taxon>Eukaryota</taxon>
        <taxon>Metazoa</taxon>
        <taxon>Ecdysozoa</taxon>
        <taxon>Nematoda</taxon>
        <taxon>Chromadorea</taxon>
        <taxon>Rhabditida</taxon>
        <taxon>Rhabditina</taxon>
        <taxon>Rhabditomorpha</taxon>
        <taxon>Strongyloidea</taxon>
        <taxon>Metastrongylidae</taxon>
        <taxon>Angiostrongylus</taxon>
    </lineage>
</organism>
<evidence type="ECO:0000313" key="3">
    <source>
        <dbReference type="Proteomes" id="UP000267027"/>
    </source>
</evidence>
<protein>
    <submittedName>
        <fullName evidence="2 4">Uncharacterized protein</fullName>
    </submittedName>
</protein>
<gene>
    <name evidence="2" type="ORF">ACOC_LOCUS8203</name>
</gene>
<feature type="compositionally biased region" description="Polar residues" evidence="1">
    <location>
        <begin position="1"/>
        <end position="11"/>
    </location>
</feature>
<dbReference type="EMBL" id="UYYA01004128">
    <property type="protein sequence ID" value="VDM59788.1"/>
    <property type="molecule type" value="Genomic_DNA"/>
</dbReference>
<accession>A0A0R3PRP7</accession>
<reference evidence="4" key="1">
    <citation type="submission" date="2017-02" db="UniProtKB">
        <authorList>
            <consortium name="WormBaseParasite"/>
        </authorList>
    </citation>
    <scope>IDENTIFICATION</scope>
</reference>
<evidence type="ECO:0000313" key="2">
    <source>
        <dbReference type="EMBL" id="VDM59788.1"/>
    </source>
</evidence>
<proteinExistence type="predicted"/>
<dbReference type="WBParaSite" id="ACOC_0000820201-mRNA-1">
    <property type="protein sequence ID" value="ACOC_0000820201-mRNA-1"/>
    <property type="gene ID" value="ACOC_0000820201"/>
</dbReference>